<evidence type="ECO:0000313" key="4">
    <source>
        <dbReference type="Proteomes" id="UP000317494"/>
    </source>
</evidence>
<evidence type="ECO:0000256" key="1">
    <source>
        <dbReference type="SAM" id="MobiDB-lite"/>
    </source>
</evidence>
<dbReference type="Proteomes" id="UP000320475">
    <property type="component" value="Unassembled WGS sequence"/>
</dbReference>
<feature type="region of interest" description="Disordered" evidence="1">
    <location>
        <begin position="1"/>
        <end position="130"/>
    </location>
</feature>
<feature type="compositionally biased region" description="Basic and acidic residues" evidence="1">
    <location>
        <begin position="102"/>
        <end position="115"/>
    </location>
</feature>
<protein>
    <submittedName>
        <fullName evidence="2">Uncharacterized protein</fullName>
    </submittedName>
</protein>
<evidence type="ECO:0000313" key="3">
    <source>
        <dbReference type="EMBL" id="TPX54560.1"/>
    </source>
</evidence>
<proteinExistence type="predicted"/>
<dbReference type="AlphaFoldDB" id="A0A507CX97"/>
<evidence type="ECO:0000313" key="2">
    <source>
        <dbReference type="EMBL" id="TPX43829.1"/>
    </source>
</evidence>
<feature type="compositionally biased region" description="Polar residues" evidence="1">
    <location>
        <begin position="1"/>
        <end position="28"/>
    </location>
</feature>
<organism evidence="2 5">
    <name type="scientific">Synchytrium endobioticum</name>
    <dbReference type="NCBI Taxonomy" id="286115"/>
    <lineage>
        <taxon>Eukaryota</taxon>
        <taxon>Fungi</taxon>
        <taxon>Fungi incertae sedis</taxon>
        <taxon>Chytridiomycota</taxon>
        <taxon>Chytridiomycota incertae sedis</taxon>
        <taxon>Chytridiomycetes</taxon>
        <taxon>Synchytriales</taxon>
        <taxon>Synchytriaceae</taxon>
        <taxon>Synchytrium</taxon>
    </lineage>
</organism>
<name>A0A507CX97_9FUNG</name>
<comment type="caution">
    <text evidence="2">The sequence shown here is derived from an EMBL/GenBank/DDBJ whole genome shotgun (WGS) entry which is preliminary data.</text>
</comment>
<gene>
    <name evidence="2" type="ORF">SeLEV6574_g04843</name>
    <name evidence="3" type="ORF">SeMB42_g00236</name>
</gene>
<reference evidence="4 5" key="1">
    <citation type="journal article" date="2019" name="Sci. Rep.">
        <title>Comparative genomics of chytrid fungi reveal insights into the obligate biotrophic and pathogenic lifestyle of Synchytrium endobioticum.</title>
        <authorList>
            <person name="van de Vossenberg B.T.L.H."/>
            <person name="Warris S."/>
            <person name="Nguyen H.D.T."/>
            <person name="van Gent-Pelzer M.P.E."/>
            <person name="Joly D.L."/>
            <person name="van de Geest H.C."/>
            <person name="Bonants P.J.M."/>
            <person name="Smith D.S."/>
            <person name="Levesque C.A."/>
            <person name="van der Lee T.A.J."/>
        </authorList>
    </citation>
    <scope>NUCLEOTIDE SEQUENCE [LARGE SCALE GENOMIC DNA]</scope>
    <source>
        <strain evidence="2 5">LEV6574</strain>
        <strain evidence="3 4">MB42</strain>
    </source>
</reference>
<dbReference type="EMBL" id="QEAN01000004">
    <property type="protein sequence ID" value="TPX54560.1"/>
    <property type="molecule type" value="Genomic_DNA"/>
</dbReference>
<keyword evidence="4" id="KW-1185">Reference proteome</keyword>
<feature type="compositionally biased region" description="Low complexity" evidence="1">
    <location>
        <begin position="39"/>
        <end position="51"/>
    </location>
</feature>
<dbReference type="VEuPathDB" id="FungiDB:SeMB42_g00236"/>
<dbReference type="EMBL" id="QEAM01000207">
    <property type="protein sequence ID" value="TPX43829.1"/>
    <property type="molecule type" value="Genomic_DNA"/>
</dbReference>
<sequence length="130" mass="13443">MASRTFAQRGSRAATQRGQSTQNATETPSFAKPINKPQSSSSSSRQSSATSETAQMETGAGRPAEPGGRGRGGGAGRGRMGNHTPPPWASVSGDTLGGGSSEKGDLRLEMRKAAEARLNQRASHGMRETA</sequence>
<dbReference type="Proteomes" id="UP000317494">
    <property type="component" value="Unassembled WGS sequence"/>
</dbReference>
<accession>A0A507CX97</accession>
<evidence type="ECO:0000313" key="5">
    <source>
        <dbReference type="Proteomes" id="UP000320475"/>
    </source>
</evidence>
<feature type="compositionally biased region" description="Gly residues" evidence="1">
    <location>
        <begin position="67"/>
        <end position="79"/>
    </location>
</feature>